<protein>
    <submittedName>
        <fullName evidence="2">Carboxymuconolactone decarboxylase family protein</fullName>
    </submittedName>
</protein>
<proteinExistence type="predicted"/>
<dbReference type="InterPro" id="IPR029032">
    <property type="entry name" value="AhpD-like"/>
</dbReference>
<dbReference type="SUPFAM" id="SSF69118">
    <property type="entry name" value="AhpD-like"/>
    <property type="match status" value="1"/>
</dbReference>
<sequence>MKQRINIQEHGREAMSALVPLGKHLAKSPLKRSLLELVYFRVSQINGCAFCLDMHAKELRAMGDTEERLNVMAAWREAPFYSDRERAALAYAESLTELPGGGRLVPDEIFNELKKHFSETEIIDLTVAIFAINGYNRINIAFGAPVGTYEVGQFAN</sequence>
<dbReference type="Pfam" id="PF02627">
    <property type="entry name" value="CMD"/>
    <property type="match status" value="1"/>
</dbReference>
<evidence type="ECO:0000259" key="1">
    <source>
        <dbReference type="Pfam" id="PF02627"/>
    </source>
</evidence>
<gene>
    <name evidence="2" type="ORF">IBL28_13775</name>
</gene>
<evidence type="ECO:0000313" key="3">
    <source>
        <dbReference type="Proteomes" id="UP000653730"/>
    </source>
</evidence>
<dbReference type="Gene3D" id="1.20.1290.10">
    <property type="entry name" value="AhpD-like"/>
    <property type="match status" value="1"/>
</dbReference>
<dbReference type="Proteomes" id="UP000653730">
    <property type="component" value="Unassembled WGS sequence"/>
</dbReference>
<name>A0A926JTE9_9FLAO</name>
<dbReference type="GO" id="GO:0051920">
    <property type="term" value="F:peroxiredoxin activity"/>
    <property type="evidence" value="ECO:0007669"/>
    <property type="project" value="InterPro"/>
</dbReference>
<dbReference type="AlphaFoldDB" id="A0A926JTE9"/>
<dbReference type="InterPro" id="IPR003779">
    <property type="entry name" value="CMD-like"/>
</dbReference>
<dbReference type="PANTHER" id="PTHR34846:SF10">
    <property type="entry name" value="CYTOPLASMIC PROTEIN"/>
    <property type="match status" value="1"/>
</dbReference>
<dbReference type="PANTHER" id="PTHR34846">
    <property type="entry name" value="4-CARBOXYMUCONOLACTONE DECARBOXYLASE FAMILY PROTEIN (AFU_ORTHOLOGUE AFUA_6G11590)"/>
    <property type="match status" value="1"/>
</dbReference>
<dbReference type="NCBIfam" id="TIGR00778">
    <property type="entry name" value="ahpD_dom"/>
    <property type="match status" value="1"/>
</dbReference>
<accession>A0A926JTE9</accession>
<dbReference type="RefSeq" id="WP_187966181.1">
    <property type="nucleotide sequence ID" value="NZ_JACVDC010000044.1"/>
</dbReference>
<dbReference type="InterPro" id="IPR004675">
    <property type="entry name" value="AhpD_core"/>
</dbReference>
<keyword evidence="3" id="KW-1185">Reference proteome</keyword>
<comment type="caution">
    <text evidence="2">The sequence shown here is derived from an EMBL/GenBank/DDBJ whole genome shotgun (WGS) entry which is preliminary data.</text>
</comment>
<evidence type="ECO:0000313" key="2">
    <source>
        <dbReference type="EMBL" id="MBC9797041.1"/>
    </source>
</evidence>
<organism evidence="2 3">
    <name type="scientific">Sinomicrobium weinanense</name>
    <dbReference type="NCBI Taxonomy" id="2842200"/>
    <lineage>
        <taxon>Bacteria</taxon>
        <taxon>Pseudomonadati</taxon>
        <taxon>Bacteroidota</taxon>
        <taxon>Flavobacteriia</taxon>
        <taxon>Flavobacteriales</taxon>
        <taxon>Flavobacteriaceae</taxon>
        <taxon>Sinomicrobium</taxon>
    </lineage>
</organism>
<reference evidence="2 3" key="1">
    <citation type="submission" date="2020-09" db="EMBL/GenBank/DDBJ databases">
        <title>Sinomicrobium weinanense sp. nov., a halophilic bacteria isolated from saline-alkali soil.</title>
        <authorList>
            <person name="Wu P."/>
            <person name="Ren H."/>
            <person name="Mei Y."/>
            <person name="Liang Y."/>
            <person name="Chen Z."/>
        </authorList>
    </citation>
    <scope>NUCLEOTIDE SEQUENCE [LARGE SCALE GENOMIC DNA]</scope>
    <source>
        <strain evidence="2 3">FJxs</strain>
    </source>
</reference>
<dbReference type="EMBL" id="JACVDC010000044">
    <property type="protein sequence ID" value="MBC9797041.1"/>
    <property type="molecule type" value="Genomic_DNA"/>
</dbReference>
<feature type="domain" description="Carboxymuconolactone decarboxylase-like" evidence="1">
    <location>
        <begin position="13"/>
        <end position="93"/>
    </location>
</feature>